<keyword evidence="5 8" id="KW-0812">Transmembrane</keyword>
<comment type="similarity">
    <text evidence="8">Belongs to the binding-protein-dependent transport system permease family.</text>
</comment>
<sequence>MRRLAPAGLIGPVTVVVGVGAIGPLIVLLLYSFGILGNIEDPGTQLYTEILGDSYFRGTFVRSLRLALTVSIVSLVVAVPLAFRISRSRGWARTLLTCLVVLPLLINIVVRNLGWVLVLSPNGVLNSWLEPIGVSQSFLGTVTGIGLVLVHVSVPLVVLPLLASIDRLDPAQSEAARALGAHPAVAFVRFTLPAIAPGLLAGAVLSFVIGIGSLVTPIFLGQGRTMVIPTLIVQQISTFRWERAAALSMLLFALVVGVVVAMQRISQRMARGRTERSRRRGPILRPRPLTDAAARLNHLPTFDGLRRWVSRVYLVVMTAFLLLPMVVVLKTAVDDSQIPTASWHGFTTEWLQAAIREDGYRTQLLLSFRLAIVAVGLGLVLSLAASWAIARYRFPGRDAVVAFLMSPLLMPQAALAVGFVLFFLILQTDPSFERLLFAHVVVTIPYMTRVLVSTFENIDARMEEAAAACGARPLTVFRKITLPLVRSGVFTACLFGFLQSFDEAAISVLIASGDTTTLPVKLMSDMSFQPSPVGAAISAILIVAVVAVVVPLERRFGISSSAVLAGRDDD</sequence>
<evidence type="ECO:0000256" key="4">
    <source>
        <dbReference type="ARBA" id="ARBA00022519"/>
    </source>
</evidence>
<feature type="domain" description="ABC transmembrane type-1" evidence="9">
    <location>
        <begin position="364"/>
        <end position="554"/>
    </location>
</feature>
<protein>
    <submittedName>
        <fullName evidence="10">Putative spermidine/putrescine transport system permease protein</fullName>
    </submittedName>
</protein>
<keyword evidence="2 8" id="KW-0813">Transport</keyword>
<dbReference type="CDD" id="cd06261">
    <property type="entry name" value="TM_PBP2"/>
    <property type="match status" value="2"/>
</dbReference>
<feature type="transmembrane region" description="Helical" evidence="8">
    <location>
        <begin position="64"/>
        <end position="83"/>
    </location>
</feature>
<dbReference type="SUPFAM" id="SSF161098">
    <property type="entry name" value="MetI-like"/>
    <property type="match status" value="2"/>
</dbReference>
<keyword evidence="11" id="KW-1185">Reference proteome</keyword>
<evidence type="ECO:0000256" key="5">
    <source>
        <dbReference type="ARBA" id="ARBA00022692"/>
    </source>
</evidence>
<evidence type="ECO:0000256" key="3">
    <source>
        <dbReference type="ARBA" id="ARBA00022475"/>
    </source>
</evidence>
<dbReference type="Proteomes" id="UP000294558">
    <property type="component" value="Unassembled WGS sequence"/>
</dbReference>
<dbReference type="Pfam" id="PF00528">
    <property type="entry name" value="BPD_transp_1"/>
    <property type="match status" value="2"/>
</dbReference>
<evidence type="ECO:0000256" key="6">
    <source>
        <dbReference type="ARBA" id="ARBA00022989"/>
    </source>
</evidence>
<dbReference type="GO" id="GO:0005886">
    <property type="term" value="C:plasma membrane"/>
    <property type="evidence" value="ECO:0007669"/>
    <property type="project" value="UniProtKB-SubCell"/>
</dbReference>
<reference evidence="10 11" key="1">
    <citation type="submission" date="2019-03" db="EMBL/GenBank/DDBJ databases">
        <title>Sequencing the genomes of 1000 actinobacteria strains.</title>
        <authorList>
            <person name="Klenk H.-P."/>
        </authorList>
    </citation>
    <scope>NUCLEOTIDE SEQUENCE [LARGE SCALE GENOMIC DNA]</scope>
    <source>
        <strain evidence="10 11">DSM 18936</strain>
    </source>
</reference>
<feature type="transmembrane region" description="Helical" evidence="8">
    <location>
        <begin position="312"/>
        <end position="333"/>
    </location>
</feature>
<feature type="transmembrane region" description="Helical" evidence="8">
    <location>
        <begin position="199"/>
        <end position="220"/>
    </location>
</feature>
<proteinExistence type="inferred from homology"/>
<gene>
    <name evidence="10" type="ORF">BDK89_2493</name>
</gene>
<dbReference type="PROSITE" id="PS50928">
    <property type="entry name" value="ABC_TM1"/>
    <property type="match status" value="2"/>
</dbReference>
<feature type="transmembrane region" description="Helical" evidence="8">
    <location>
        <begin position="244"/>
        <end position="262"/>
    </location>
</feature>
<accession>A0A4R7I052</accession>
<dbReference type="GO" id="GO:0055085">
    <property type="term" value="P:transmembrane transport"/>
    <property type="evidence" value="ECO:0007669"/>
    <property type="project" value="InterPro"/>
</dbReference>
<dbReference type="InterPro" id="IPR000515">
    <property type="entry name" value="MetI-like"/>
</dbReference>
<keyword evidence="4" id="KW-0997">Cell inner membrane</keyword>
<evidence type="ECO:0000256" key="8">
    <source>
        <dbReference type="RuleBase" id="RU363032"/>
    </source>
</evidence>
<dbReference type="EMBL" id="SOAU01000001">
    <property type="protein sequence ID" value="TDT16892.1"/>
    <property type="molecule type" value="Genomic_DNA"/>
</dbReference>
<keyword evidence="7 8" id="KW-0472">Membrane</keyword>
<keyword evidence="6 8" id="KW-1133">Transmembrane helix</keyword>
<keyword evidence="3" id="KW-1003">Cell membrane</keyword>
<feature type="transmembrane region" description="Helical" evidence="8">
    <location>
        <begin position="138"/>
        <end position="163"/>
    </location>
</feature>
<dbReference type="PANTHER" id="PTHR43357">
    <property type="entry name" value="INNER MEMBRANE ABC TRANSPORTER PERMEASE PROTEIN YDCV"/>
    <property type="match status" value="1"/>
</dbReference>
<dbReference type="PANTHER" id="PTHR43357:SF4">
    <property type="entry name" value="INNER MEMBRANE ABC TRANSPORTER PERMEASE PROTEIN YDCV"/>
    <property type="match status" value="1"/>
</dbReference>
<feature type="transmembrane region" description="Helical" evidence="8">
    <location>
        <begin position="95"/>
        <end position="118"/>
    </location>
</feature>
<dbReference type="AlphaFoldDB" id="A0A4R7I052"/>
<evidence type="ECO:0000259" key="9">
    <source>
        <dbReference type="PROSITE" id="PS50928"/>
    </source>
</evidence>
<comment type="caution">
    <text evidence="10">The sequence shown here is derived from an EMBL/GenBank/DDBJ whole genome shotgun (WGS) entry which is preliminary data.</text>
</comment>
<feature type="transmembrane region" description="Helical" evidence="8">
    <location>
        <begin position="432"/>
        <end position="452"/>
    </location>
</feature>
<feature type="domain" description="ABC transmembrane type-1" evidence="9">
    <location>
        <begin position="60"/>
        <end position="262"/>
    </location>
</feature>
<evidence type="ECO:0000256" key="2">
    <source>
        <dbReference type="ARBA" id="ARBA00022448"/>
    </source>
</evidence>
<feature type="transmembrane region" description="Helical" evidence="8">
    <location>
        <begin position="488"/>
        <end position="513"/>
    </location>
</feature>
<feature type="transmembrane region" description="Helical" evidence="8">
    <location>
        <begin position="533"/>
        <end position="552"/>
    </location>
</feature>
<name>A0A4R7I052_9ACTN</name>
<dbReference type="InterPro" id="IPR035906">
    <property type="entry name" value="MetI-like_sf"/>
</dbReference>
<feature type="transmembrane region" description="Helical" evidence="8">
    <location>
        <begin position="401"/>
        <end position="426"/>
    </location>
</feature>
<dbReference type="Gene3D" id="1.10.3720.10">
    <property type="entry name" value="MetI-like"/>
    <property type="match status" value="2"/>
</dbReference>
<feature type="transmembrane region" description="Helical" evidence="8">
    <location>
        <begin position="366"/>
        <end position="389"/>
    </location>
</feature>
<feature type="transmembrane region" description="Helical" evidence="8">
    <location>
        <begin position="7"/>
        <end position="33"/>
    </location>
</feature>
<organism evidence="10 11">
    <name type="scientific">Ilumatobacter fluminis</name>
    <dbReference type="NCBI Taxonomy" id="467091"/>
    <lineage>
        <taxon>Bacteria</taxon>
        <taxon>Bacillati</taxon>
        <taxon>Actinomycetota</taxon>
        <taxon>Acidimicrobiia</taxon>
        <taxon>Acidimicrobiales</taxon>
        <taxon>Ilumatobacteraceae</taxon>
        <taxon>Ilumatobacter</taxon>
    </lineage>
</organism>
<evidence type="ECO:0000313" key="11">
    <source>
        <dbReference type="Proteomes" id="UP000294558"/>
    </source>
</evidence>
<evidence type="ECO:0000313" key="10">
    <source>
        <dbReference type="EMBL" id="TDT16892.1"/>
    </source>
</evidence>
<evidence type="ECO:0000256" key="7">
    <source>
        <dbReference type="ARBA" id="ARBA00023136"/>
    </source>
</evidence>
<evidence type="ECO:0000256" key="1">
    <source>
        <dbReference type="ARBA" id="ARBA00004429"/>
    </source>
</evidence>
<comment type="subcellular location">
    <subcellularLocation>
        <location evidence="1">Cell inner membrane</location>
        <topology evidence="1">Multi-pass membrane protein</topology>
    </subcellularLocation>
    <subcellularLocation>
        <location evidence="8">Cell membrane</location>
        <topology evidence="8">Multi-pass membrane protein</topology>
    </subcellularLocation>
</comment>